<dbReference type="AlphaFoldDB" id="A0AAD5MRX6"/>
<protein>
    <recommendedName>
        <fullName evidence="10">Nanos-type domain-containing protein</fullName>
    </recommendedName>
</protein>
<dbReference type="GO" id="GO:0006417">
    <property type="term" value="P:regulation of translation"/>
    <property type="evidence" value="ECO:0007669"/>
    <property type="project" value="UniProtKB-UniRule"/>
</dbReference>
<evidence type="ECO:0000259" key="10">
    <source>
        <dbReference type="PROSITE" id="PS51522"/>
    </source>
</evidence>
<evidence type="ECO:0000256" key="1">
    <source>
        <dbReference type="ARBA" id="ARBA00004496"/>
    </source>
</evidence>
<keyword evidence="7 8" id="KW-0694">RNA-binding</keyword>
<name>A0AAD5MRX6_PARTN</name>
<evidence type="ECO:0000256" key="2">
    <source>
        <dbReference type="ARBA" id="ARBA00022490"/>
    </source>
</evidence>
<feature type="compositionally biased region" description="Basic and acidic residues" evidence="9">
    <location>
        <begin position="26"/>
        <end position="38"/>
    </location>
</feature>
<sequence>MLLSGRMRRADDQNVLHELDDCHQNSTEECRRKAEEKNPSAILENSSHNRPHQASPRLTDTCNQTPAATRRRPRGVRSVPITAQIVVNVLTHGGHRLISLRSRRRDRAAISGVAMHDIMDNLIGAAPSATHLGETDFPLLGIGELREEFAAICTGQHVAQPTPWNIHDWPTYSPRVIRRYQYWRRIVKTSRRRPMCSFCYNRYVSMCIDKNRPIPSIHNSGIWREHNSKQRGIVTCPHLWAYKCTYCGATKEFAHTEDYCPSRIRYHHNNFLTFYN</sequence>
<evidence type="ECO:0000256" key="5">
    <source>
        <dbReference type="ARBA" id="ARBA00022833"/>
    </source>
</evidence>
<feature type="domain" description="Nanos-type" evidence="10">
    <location>
        <begin position="195"/>
        <end position="262"/>
    </location>
</feature>
<dbReference type="PANTHER" id="PTHR12887">
    <property type="entry name" value="NANOS PROTEIN"/>
    <property type="match status" value="1"/>
</dbReference>
<feature type="compositionally biased region" description="Polar residues" evidence="9">
    <location>
        <begin position="56"/>
        <end position="67"/>
    </location>
</feature>
<keyword evidence="6 8" id="KW-0810">Translation regulation</keyword>
<gene>
    <name evidence="11" type="ORF">KIN20_023381</name>
</gene>
<evidence type="ECO:0000313" key="12">
    <source>
        <dbReference type="Proteomes" id="UP001196413"/>
    </source>
</evidence>
<comment type="caution">
    <text evidence="11">The sequence shown here is derived from an EMBL/GenBank/DDBJ whole genome shotgun (WGS) entry which is preliminary data.</text>
</comment>
<dbReference type="InterPro" id="IPR038129">
    <property type="entry name" value="Nanos_sf"/>
</dbReference>
<organism evidence="11 12">
    <name type="scientific">Parelaphostrongylus tenuis</name>
    <name type="common">Meningeal worm</name>
    <dbReference type="NCBI Taxonomy" id="148309"/>
    <lineage>
        <taxon>Eukaryota</taxon>
        <taxon>Metazoa</taxon>
        <taxon>Ecdysozoa</taxon>
        <taxon>Nematoda</taxon>
        <taxon>Chromadorea</taxon>
        <taxon>Rhabditida</taxon>
        <taxon>Rhabditina</taxon>
        <taxon>Rhabditomorpha</taxon>
        <taxon>Strongyloidea</taxon>
        <taxon>Metastrongylidae</taxon>
        <taxon>Parelaphostrongylus</taxon>
    </lineage>
</organism>
<keyword evidence="3" id="KW-0479">Metal-binding</keyword>
<comment type="similarity">
    <text evidence="8">Belongs to the nanos family.</text>
</comment>
<dbReference type="GO" id="GO:0008270">
    <property type="term" value="F:zinc ion binding"/>
    <property type="evidence" value="ECO:0007669"/>
    <property type="project" value="UniProtKB-KW"/>
</dbReference>
<evidence type="ECO:0000256" key="9">
    <source>
        <dbReference type="SAM" id="MobiDB-lite"/>
    </source>
</evidence>
<feature type="region of interest" description="Disordered" evidence="9">
    <location>
        <begin position="26"/>
        <end position="75"/>
    </location>
</feature>
<dbReference type="Gene3D" id="4.10.60.30">
    <property type="entry name" value="Nanos, RNA-binding domain"/>
    <property type="match status" value="1"/>
</dbReference>
<proteinExistence type="inferred from homology"/>
<evidence type="ECO:0000313" key="11">
    <source>
        <dbReference type="EMBL" id="KAJ1363497.1"/>
    </source>
</evidence>
<evidence type="ECO:0000256" key="6">
    <source>
        <dbReference type="ARBA" id="ARBA00022845"/>
    </source>
</evidence>
<dbReference type="Proteomes" id="UP001196413">
    <property type="component" value="Unassembled WGS sequence"/>
</dbReference>
<evidence type="ECO:0000256" key="3">
    <source>
        <dbReference type="ARBA" id="ARBA00022723"/>
    </source>
</evidence>
<keyword evidence="2" id="KW-0963">Cytoplasm</keyword>
<evidence type="ECO:0000256" key="8">
    <source>
        <dbReference type="PROSITE-ProRule" id="PRU00855"/>
    </source>
</evidence>
<dbReference type="InterPro" id="IPR008705">
    <property type="entry name" value="Nanos/Xcar2"/>
</dbReference>
<evidence type="ECO:0000256" key="7">
    <source>
        <dbReference type="ARBA" id="ARBA00022884"/>
    </source>
</evidence>
<keyword evidence="4 8" id="KW-0863">Zinc-finger</keyword>
<dbReference type="PROSITE" id="PS51522">
    <property type="entry name" value="ZF_NANOS"/>
    <property type="match status" value="1"/>
</dbReference>
<comment type="subcellular location">
    <subcellularLocation>
        <location evidence="1">Cytoplasm</location>
    </subcellularLocation>
</comment>
<reference evidence="11" key="1">
    <citation type="submission" date="2021-06" db="EMBL/GenBank/DDBJ databases">
        <title>Parelaphostrongylus tenuis whole genome reference sequence.</title>
        <authorList>
            <person name="Garwood T.J."/>
            <person name="Larsen P.A."/>
            <person name="Fountain-Jones N.M."/>
            <person name="Garbe J.R."/>
            <person name="Macchietto M.G."/>
            <person name="Kania S.A."/>
            <person name="Gerhold R.W."/>
            <person name="Richards J.E."/>
            <person name="Wolf T.M."/>
        </authorList>
    </citation>
    <scope>NUCLEOTIDE SEQUENCE</scope>
    <source>
        <strain evidence="11">MNPRO001-30</strain>
        <tissue evidence="11">Meninges</tissue>
    </source>
</reference>
<dbReference type="EMBL" id="JAHQIW010004746">
    <property type="protein sequence ID" value="KAJ1363497.1"/>
    <property type="molecule type" value="Genomic_DNA"/>
</dbReference>
<accession>A0AAD5MRX6</accession>
<dbReference type="InterPro" id="IPR024161">
    <property type="entry name" value="Znf_nanos-typ"/>
</dbReference>
<dbReference type="GO" id="GO:0003723">
    <property type="term" value="F:RNA binding"/>
    <property type="evidence" value="ECO:0007669"/>
    <property type="project" value="UniProtKB-UniRule"/>
</dbReference>
<dbReference type="Pfam" id="PF05741">
    <property type="entry name" value="zf-nanos"/>
    <property type="match status" value="1"/>
</dbReference>
<keyword evidence="12" id="KW-1185">Reference proteome</keyword>
<keyword evidence="5" id="KW-0862">Zinc</keyword>
<evidence type="ECO:0000256" key="4">
    <source>
        <dbReference type="ARBA" id="ARBA00022771"/>
    </source>
</evidence>
<dbReference type="GO" id="GO:0005737">
    <property type="term" value="C:cytoplasm"/>
    <property type="evidence" value="ECO:0007669"/>
    <property type="project" value="UniProtKB-SubCell"/>
</dbReference>